<accession>A0A509MFE3</accession>
<evidence type="ECO:0000313" key="3">
    <source>
        <dbReference type="Proteomes" id="UP000250080"/>
    </source>
</evidence>
<gene>
    <name evidence="2" type="ORF">PFR_JS23_917</name>
</gene>
<sequence length="57" mass="6221">MMARGSPESRAIVVSAPGTPSPGTVPHSHLKYQLVDNYFACLICVLTRWIARLPKAL</sequence>
<dbReference type="AlphaFoldDB" id="A0A509MFE3"/>
<reference evidence="2 3" key="1">
    <citation type="submission" date="2016-09" db="EMBL/GenBank/DDBJ databases">
        <authorList>
            <person name="Laine KS P."/>
        </authorList>
    </citation>
    <scope>NUCLEOTIDE SEQUENCE [LARGE SCALE GENOMIC DNA]</scope>
    <source>
        <strain evidence="2">PFRJS-23</strain>
    </source>
</reference>
<dbReference type="Proteomes" id="UP000250080">
    <property type="component" value="Chromosome I"/>
</dbReference>
<dbReference type="EMBL" id="LT618793">
    <property type="protein sequence ID" value="SCQ77805.1"/>
    <property type="molecule type" value="Genomic_DNA"/>
</dbReference>
<protein>
    <submittedName>
        <fullName evidence="2">Uncharacterized protein</fullName>
    </submittedName>
</protein>
<proteinExistence type="predicted"/>
<name>A0A509MFE3_9ACTN</name>
<evidence type="ECO:0000256" key="1">
    <source>
        <dbReference type="SAM" id="MobiDB-lite"/>
    </source>
</evidence>
<organism evidence="2 3">
    <name type="scientific">Propionibacterium freudenreichii</name>
    <dbReference type="NCBI Taxonomy" id="1744"/>
    <lineage>
        <taxon>Bacteria</taxon>
        <taxon>Bacillati</taxon>
        <taxon>Actinomycetota</taxon>
        <taxon>Actinomycetes</taxon>
        <taxon>Propionibacteriales</taxon>
        <taxon>Propionibacteriaceae</taxon>
        <taxon>Propionibacterium</taxon>
    </lineage>
</organism>
<evidence type="ECO:0000313" key="2">
    <source>
        <dbReference type="EMBL" id="SCQ77805.1"/>
    </source>
</evidence>
<feature type="region of interest" description="Disordered" evidence="1">
    <location>
        <begin position="1"/>
        <end position="24"/>
    </location>
</feature>